<comment type="caution">
    <text evidence="1">The sequence shown here is derived from an EMBL/GenBank/DDBJ whole genome shotgun (WGS) entry which is preliminary data.</text>
</comment>
<reference evidence="1 2" key="1">
    <citation type="submission" date="2010-08" db="EMBL/GenBank/DDBJ databases">
        <authorList>
            <person name="Durkin A.S."/>
            <person name="Madupu R."/>
            <person name="Torralba M."/>
            <person name="Gillis M."/>
            <person name="Methe B."/>
            <person name="Sutton G."/>
            <person name="Nelson K.E."/>
        </authorList>
    </citation>
    <scope>NUCLEOTIDE SEQUENCE [LARGE SCALE GENOMIC DNA]</scope>
    <source>
        <strain evidence="1 2">BVS033A4</strain>
    </source>
</reference>
<evidence type="ECO:0000313" key="1">
    <source>
        <dbReference type="EMBL" id="EFL53464.1"/>
    </source>
</evidence>
<proteinExistence type="predicted"/>
<organism evidence="1 2">
    <name type="scientific">Finegoldia magna BVS033A4</name>
    <dbReference type="NCBI Taxonomy" id="866773"/>
    <lineage>
        <taxon>Bacteria</taxon>
        <taxon>Bacillati</taxon>
        <taxon>Bacillota</taxon>
        <taxon>Tissierellia</taxon>
        <taxon>Tissierellales</taxon>
        <taxon>Peptoniphilaceae</taxon>
        <taxon>Finegoldia</taxon>
    </lineage>
</organism>
<accession>E1KZQ3</accession>
<evidence type="ECO:0000313" key="2">
    <source>
        <dbReference type="Proteomes" id="UP000003807"/>
    </source>
</evidence>
<gene>
    <name evidence="1" type="ORF">HMPREF9289_1750</name>
</gene>
<protein>
    <submittedName>
        <fullName evidence="1">Uncharacterized protein</fullName>
    </submittedName>
</protein>
<dbReference type="Proteomes" id="UP000003807">
    <property type="component" value="Unassembled WGS sequence"/>
</dbReference>
<dbReference type="EMBL" id="AEDP01000048">
    <property type="protein sequence ID" value="EFL53464.1"/>
    <property type="molecule type" value="Genomic_DNA"/>
</dbReference>
<sequence>MARIIDSLREKYLLKDLLSYLKFPKSTYMYWKKDLTEK</sequence>
<name>E1KZQ3_FINMA</name>
<dbReference type="AlphaFoldDB" id="E1KZQ3"/>